<proteinExistence type="predicted"/>
<accession>A0A6H1ZU12</accession>
<evidence type="ECO:0000313" key="1">
    <source>
        <dbReference type="EMBL" id="QJA50952.1"/>
    </source>
</evidence>
<dbReference type="AlphaFoldDB" id="A0A6H1ZU12"/>
<gene>
    <name evidence="1" type="ORF">TM448A01929_0006</name>
    <name evidence="2" type="ORF">TM448B00567_0004</name>
</gene>
<name>A0A6H1ZU12_9ZZZZ</name>
<dbReference type="EMBL" id="MT144636">
    <property type="protein sequence ID" value="QJH95983.1"/>
    <property type="molecule type" value="Genomic_DNA"/>
</dbReference>
<evidence type="ECO:0000313" key="2">
    <source>
        <dbReference type="EMBL" id="QJH95983.1"/>
    </source>
</evidence>
<sequence length="121" mass="12980">MDIKSELARTVRERLAAMSDDELLSFIPADSVTFAFLSKPAPAERRRKPRELDDEGRVAAAAILEVLEGQGEGLSRGELHSAAGGPDNHFGAALRWLRFTGEVVATGAKAGTKYLLAKGDD</sequence>
<protein>
    <submittedName>
        <fullName evidence="1">Uncharacterized protein</fullName>
    </submittedName>
</protein>
<reference evidence="1" key="1">
    <citation type="submission" date="2020-03" db="EMBL/GenBank/DDBJ databases">
        <title>The deep terrestrial virosphere.</title>
        <authorList>
            <person name="Holmfeldt K."/>
            <person name="Nilsson E."/>
            <person name="Simone D."/>
            <person name="Lopez-Fernandez M."/>
            <person name="Wu X."/>
            <person name="de Brujin I."/>
            <person name="Lundin D."/>
            <person name="Andersson A."/>
            <person name="Bertilsson S."/>
            <person name="Dopson M."/>
        </authorList>
    </citation>
    <scope>NUCLEOTIDE SEQUENCE</scope>
    <source>
        <strain evidence="1">TM448A01929</strain>
        <strain evidence="2">TM448B00567</strain>
    </source>
</reference>
<organism evidence="1">
    <name type="scientific">viral metagenome</name>
    <dbReference type="NCBI Taxonomy" id="1070528"/>
    <lineage>
        <taxon>unclassified sequences</taxon>
        <taxon>metagenomes</taxon>
        <taxon>organismal metagenomes</taxon>
    </lineage>
</organism>
<dbReference type="EMBL" id="MT144227">
    <property type="protein sequence ID" value="QJA50952.1"/>
    <property type="molecule type" value="Genomic_DNA"/>
</dbReference>